<keyword evidence="11" id="KW-1185">Reference proteome</keyword>
<evidence type="ECO:0000256" key="6">
    <source>
        <dbReference type="ARBA" id="ARBA00022801"/>
    </source>
</evidence>
<accession>A0A841GW60</accession>
<reference evidence="10 11" key="1">
    <citation type="submission" date="2020-08" db="EMBL/GenBank/DDBJ databases">
        <title>Genomic Encyclopedia of Type Strains, Phase IV (KMG-IV): sequencing the most valuable type-strain genomes for metagenomic binning, comparative biology and taxonomic classification.</title>
        <authorList>
            <person name="Goeker M."/>
        </authorList>
    </citation>
    <scope>NUCLEOTIDE SEQUENCE [LARGE SCALE GENOMIC DNA]</scope>
    <source>
        <strain evidence="10 11">DSM 13481</strain>
    </source>
</reference>
<dbReference type="SUPFAM" id="SSF143430">
    <property type="entry name" value="TTP0101/SSO1404-like"/>
    <property type="match status" value="1"/>
</dbReference>
<keyword evidence="4 9" id="KW-0479">Metal-binding</keyword>
<dbReference type="RefSeq" id="WP_184620041.1">
    <property type="nucleotide sequence ID" value="NZ_JACHEX010000008.1"/>
</dbReference>
<evidence type="ECO:0000313" key="10">
    <source>
        <dbReference type="EMBL" id="MBB6063471.1"/>
    </source>
</evidence>
<comment type="function">
    <text evidence="9">CRISPR (clustered regularly interspaced short palindromic repeat), is an adaptive immune system that provides protection against mobile genetic elements (viruses, transposable elements and conjugative plasmids). CRISPR clusters contain sequences complementary to antecedent mobile elements and target invading nucleic acids. CRISPR clusters are transcribed and processed into CRISPR RNA (crRNA). Functions as a ssRNA-specific endoribonuclease. Involved in the integration of spacer DNA into the CRISPR cassette.</text>
</comment>
<dbReference type="EMBL" id="JACHEX010000008">
    <property type="protein sequence ID" value="MBB6063471.1"/>
    <property type="molecule type" value="Genomic_DNA"/>
</dbReference>
<keyword evidence="6 9" id="KW-0378">Hydrolase</keyword>
<dbReference type="Gene3D" id="3.30.70.240">
    <property type="match status" value="1"/>
</dbReference>
<comment type="subunit">
    <text evidence="9">Homodimer, forms a heterotetramer with a Cas1 homodimer.</text>
</comment>
<dbReference type="GO" id="GO:0046872">
    <property type="term" value="F:metal ion binding"/>
    <property type="evidence" value="ECO:0007669"/>
    <property type="project" value="UniProtKB-UniRule"/>
</dbReference>
<evidence type="ECO:0000256" key="8">
    <source>
        <dbReference type="ARBA" id="ARBA00023118"/>
    </source>
</evidence>
<evidence type="ECO:0000313" key="11">
    <source>
        <dbReference type="Proteomes" id="UP000555828"/>
    </source>
</evidence>
<organism evidence="10 11">
    <name type="scientific">Thermosipho japonicus</name>
    <dbReference type="NCBI Taxonomy" id="90323"/>
    <lineage>
        <taxon>Bacteria</taxon>
        <taxon>Thermotogati</taxon>
        <taxon>Thermotogota</taxon>
        <taxon>Thermotogae</taxon>
        <taxon>Thermotogales</taxon>
        <taxon>Fervidobacteriaceae</taxon>
        <taxon>Thermosipho</taxon>
    </lineage>
</organism>
<evidence type="ECO:0000256" key="7">
    <source>
        <dbReference type="ARBA" id="ARBA00022842"/>
    </source>
</evidence>
<dbReference type="GO" id="GO:0043571">
    <property type="term" value="P:maintenance of CRISPR repeat elements"/>
    <property type="evidence" value="ECO:0007669"/>
    <property type="project" value="UniProtKB-UniRule"/>
</dbReference>
<dbReference type="InterPro" id="IPR021127">
    <property type="entry name" value="CRISPR_associated_Cas2"/>
</dbReference>
<sequence>MKYLLVVYDVNEKRVNKIHKILKKYLVWQQNSTFEGCLSQSNIKKLFYEVKNKIDEEEDSFVIYFFNSNKVFRKVIDGKEKCIFNNKFI</sequence>
<comment type="cofactor">
    <cofactor evidence="1 9">
        <name>Mg(2+)</name>
        <dbReference type="ChEBI" id="CHEBI:18420"/>
    </cofactor>
</comment>
<evidence type="ECO:0000256" key="2">
    <source>
        <dbReference type="ARBA" id="ARBA00009959"/>
    </source>
</evidence>
<dbReference type="AlphaFoldDB" id="A0A841GW60"/>
<evidence type="ECO:0000256" key="4">
    <source>
        <dbReference type="ARBA" id="ARBA00022723"/>
    </source>
</evidence>
<keyword evidence="8 9" id="KW-0051">Antiviral defense</keyword>
<keyword evidence="7 9" id="KW-0460">Magnesium</keyword>
<evidence type="ECO:0000256" key="1">
    <source>
        <dbReference type="ARBA" id="ARBA00001946"/>
    </source>
</evidence>
<dbReference type="PANTHER" id="PTHR34405">
    <property type="entry name" value="CRISPR-ASSOCIATED ENDORIBONUCLEASE CAS2"/>
    <property type="match status" value="1"/>
</dbReference>
<dbReference type="InterPro" id="IPR019199">
    <property type="entry name" value="Virulence_VapD/CRISPR_Cas2"/>
</dbReference>
<dbReference type="EC" id="3.1.-.-" evidence="9"/>
<dbReference type="HAMAP" id="MF_01471">
    <property type="entry name" value="Cas2"/>
    <property type="match status" value="1"/>
</dbReference>
<protein>
    <recommendedName>
        <fullName evidence="9">CRISPR-associated endoribonuclease Cas2</fullName>
        <ecNumber evidence="9">3.1.-.-</ecNumber>
    </recommendedName>
</protein>
<dbReference type="PANTHER" id="PTHR34405:SF1">
    <property type="entry name" value="CRISPR-ASSOCIATED ENDORIBONUCLEASE CAS2"/>
    <property type="match status" value="1"/>
</dbReference>
<dbReference type="GO" id="GO:0051607">
    <property type="term" value="P:defense response to virus"/>
    <property type="evidence" value="ECO:0007669"/>
    <property type="project" value="UniProtKB-UniRule"/>
</dbReference>
<dbReference type="GO" id="GO:0016787">
    <property type="term" value="F:hydrolase activity"/>
    <property type="evidence" value="ECO:0007669"/>
    <property type="project" value="UniProtKB-KW"/>
</dbReference>
<feature type="binding site" evidence="9">
    <location>
        <position position="9"/>
    </location>
    <ligand>
        <name>Mg(2+)</name>
        <dbReference type="ChEBI" id="CHEBI:18420"/>
        <note>catalytic</note>
    </ligand>
</feature>
<evidence type="ECO:0000256" key="5">
    <source>
        <dbReference type="ARBA" id="ARBA00022759"/>
    </source>
</evidence>
<comment type="similarity">
    <text evidence="2 9">Belongs to the CRISPR-associated endoribonuclease Cas2 protein family.</text>
</comment>
<gene>
    <name evidence="9" type="primary">cas2</name>
    <name evidence="10" type="ORF">HNP65_001942</name>
</gene>
<dbReference type="Proteomes" id="UP000555828">
    <property type="component" value="Unassembled WGS sequence"/>
</dbReference>
<keyword evidence="5 9" id="KW-0255">Endonuclease</keyword>
<dbReference type="CDD" id="cd09725">
    <property type="entry name" value="Cas2_I_II_III"/>
    <property type="match status" value="1"/>
</dbReference>
<evidence type="ECO:0000256" key="9">
    <source>
        <dbReference type="HAMAP-Rule" id="MF_01471"/>
    </source>
</evidence>
<proteinExistence type="inferred from homology"/>
<dbReference type="Pfam" id="PF09827">
    <property type="entry name" value="CRISPR_Cas2"/>
    <property type="match status" value="1"/>
</dbReference>
<comment type="caution">
    <text evidence="10">The sequence shown here is derived from an EMBL/GenBank/DDBJ whole genome shotgun (WGS) entry which is preliminary data.</text>
</comment>
<dbReference type="GO" id="GO:0004521">
    <property type="term" value="F:RNA endonuclease activity"/>
    <property type="evidence" value="ECO:0007669"/>
    <property type="project" value="InterPro"/>
</dbReference>
<dbReference type="NCBIfam" id="TIGR01573">
    <property type="entry name" value="cas2"/>
    <property type="match status" value="1"/>
</dbReference>
<keyword evidence="3 9" id="KW-0540">Nuclease</keyword>
<name>A0A841GW60_9BACT</name>
<evidence type="ECO:0000256" key="3">
    <source>
        <dbReference type="ARBA" id="ARBA00022722"/>
    </source>
</evidence>